<comment type="caution">
    <text evidence="2">The sequence shown here is derived from an EMBL/GenBank/DDBJ whole genome shotgun (WGS) entry which is preliminary data.</text>
</comment>
<feature type="transmembrane region" description="Helical" evidence="1">
    <location>
        <begin position="155"/>
        <end position="181"/>
    </location>
</feature>
<feature type="transmembrane region" description="Helical" evidence="1">
    <location>
        <begin position="264"/>
        <end position="282"/>
    </location>
</feature>
<feature type="transmembrane region" description="Helical" evidence="1">
    <location>
        <begin position="102"/>
        <end position="120"/>
    </location>
</feature>
<dbReference type="AlphaFoldDB" id="A0A916T6K7"/>
<name>A0A916T6K7_9MICO</name>
<evidence type="ECO:0000313" key="3">
    <source>
        <dbReference type="Proteomes" id="UP000636793"/>
    </source>
</evidence>
<reference evidence="2" key="2">
    <citation type="submission" date="2020-09" db="EMBL/GenBank/DDBJ databases">
        <authorList>
            <person name="Sun Q."/>
            <person name="Zhou Y."/>
        </authorList>
    </citation>
    <scope>NUCLEOTIDE SEQUENCE</scope>
    <source>
        <strain evidence="2">CGMCC 1.15085</strain>
    </source>
</reference>
<evidence type="ECO:0000256" key="1">
    <source>
        <dbReference type="SAM" id="Phobius"/>
    </source>
</evidence>
<organism evidence="2 3">
    <name type="scientific">Flexivirga endophytica</name>
    <dbReference type="NCBI Taxonomy" id="1849103"/>
    <lineage>
        <taxon>Bacteria</taxon>
        <taxon>Bacillati</taxon>
        <taxon>Actinomycetota</taxon>
        <taxon>Actinomycetes</taxon>
        <taxon>Micrococcales</taxon>
        <taxon>Dermacoccaceae</taxon>
        <taxon>Flexivirga</taxon>
    </lineage>
</organism>
<accession>A0A916T6K7</accession>
<evidence type="ECO:0000313" key="2">
    <source>
        <dbReference type="EMBL" id="GGB33614.1"/>
    </source>
</evidence>
<feature type="transmembrane region" description="Helical" evidence="1">
    <location>
        <begin position="238"/>
        <end position="258"/>
    </location>
</feature>
<keyword evidence="3" id="KW-1185">Reference proteome</keyword>
<feature type="transmembrane region" description="Helical" evidence="1">
    <location>
        <begin position="289"/>
        <end position="312"/>
    </location>
</feature>
<feature type="transmembrane region" description="Helical" evidence="1">
    <location>
        <begin position="339"/>
        <end position="357"/>
    </location>
</feature>
<feature type="transmembrane region" description="Helical" evidence="1">
    <location>
        <begin position="196"/>
        <end position="217"/>
    </location>
</feature>
<proteinExistence type="predicted"/>
<feature type="transmembrane region" description="Helical" evidence="1">
    <location>
        <begin position="546"/>
        <end position="565"/>
    </location>
</feature>
<feature type="transmembrane region" description="Helical" evidence="1">
    <location>
        <begin position="78"/>
        <end position="95"/>
    </location>
</feature>
<protein>
    <submittedName>
        <fullName evidence="2">Uncharacterized protein</fullName>
    </submittedName>
</protein>
<keyword evidence="1" id="KW-1133">Transmembrane helix</keyword>
<sequence length="575" mass="59694">MLGRRGTGALVGLVCGLIALGPSLAPGYLLHYDLVFVPRLALSDRTMGVDGSVPRAVPNDFVVALLSHVAPGWVVEKALLLAVFVLVGAGVGALARSRTGAAAAALVAAWNPYVAERLAIGHWGYLLGYACLPFLVAAAAAVRTGDQHRRTRLGVWLLVSAATGSTGAVLGLIAVLAVLVMPSEERVSPGRRIGELGWAVGVFVLANATWWFAYLFLAPSQSTSETGVEAFMSRADTPWGVIGSLLTGGGIWNEGVWFSERDSLVVSGLAVLVVLVTLAFAVRDRVWRLGPALSGLSGAGAVGLVLAAASAVPGGRQLMTTVITDLPGGGLLRDAQKFLGLWVVLVAVLAGRLVERVRAAGMAAGAERAAALAIAAVVASWPVVTLTGLAWGAGGEWRAVDYPASYSRMADRVDALPSGAVAVLPWAPYRQYAFDHDVVLLDPWQRLLDRDVLVDDSLPLVGGTVVPGESPDAARIGAAVTAKSGLASAMRDVGVRYVLVQTDQPAAGGIPQLAAKRPLATDGTLRLYNLDGAVERPDDTTGPARYTGWALAGLAVIGVAGNFLVDKLRAKHNGY</sequence>
<feature type="transmembrane region" description="Helical" evidence="1">
    <location>
        <begin position="126"/>
        <end position="143"/>
    </location>
</feature>
<reference evidence="2" key="1">
    <citation type="journal article" date="2014" name="Int. J. Syst. Evol. Microbiol.">
        <title>Complete genome sequence of Corynebacterium casei LMG S-19264T (=DSM 44701T), isolated from a smear-ripened cheese.</title>
        <authorList>
            <consortium name="US DOE Joint Genome Institute (JGI-PGF)"/>
            <person name="Walter F."/>
            <person name="Albersmeier A."/>
            <person name="Kalinowski J."/>
            <person name="Ruckert C."/>
        </authorList>
    </citation>
    <scope>NUCLEOTIDE SEQUENCE</scope>
    <source>
        <strain evidence="2">CGMCC 1.15085</strain>
    </source>
</reference>
<keyword evidence="1" id="KW-0812">Transmembrane</keyword>
<dbReference type="RefSeq" id="WP_188837403.1">
    <property type="nucleotide sequence ID" value="NZ_BMHI01000004.1"/>
</dbReference>
<dbReference type="Proteomes" id="UP000636793">
    <property type="component" value="Unassembled WGS sequence"/>
</dbReference>
<gene>
    <name evidence="2" type="ORF">GCM10011492_25290</name>
</gene>
<keyword evidence="1" id="KW-0472">Membrane</keyword>
<dbReference type="EMBL" id="BMHI01000004">
    <property type="protein sequence ID" value="GGB33614.1"/>
    <property type="molecule type" value="Genomic_DNA"/>
</dbReference>
<feature type="transmembrane region" description="Helical" evidence="1">
    <location>
        <begin position="369"/>
        <end position="393"/>
    </location>
</feature>